<dbReference type="AlphaFoldDB" id="A0A5T6WW40"/>
<proteinExistence type="predicted"/>
<organism evidence="1">
    <name type="scientific">Salmonella muenchen</name>
    <dbReference type="NCBI Taxonomy" id="596"/>
    <lineage>
        <taxon>Bacteria</taxon>
        <taxon>Pseudomonadati</taxon>
        <taxon>Pseudomonadota</taxon>
        <taxon>Gammaproteobacteria</taxon>
        <taxon>Enterobacterales</taxon>
        <taxon>Enterobacteriaceae</taxon>
        <taxon>Salmonella</taxon>
    </lineage>
</organism>
<gene>
    <name evidence="1" type="ORF">AHW29_04815</name>
</gene>
<protein>
    <submittedName>
        <fullName evidence="1">Uncharacterized protein</fullName>
    </submittedName>
</protein>
<comment type="caution">
    <text evidence="1">The sequence shown here is derived from an EMBL/GenBank/DDBJ whole genome shotgun (WGS) entry which is preliminary data.</text>
</comment>
<name>A0A5T6WW40_SALMU</name>
<sequence length="65" mass="7564">MRKQHTNEIFHFILHSLEEKFHAKDHEMEMFQERTKSTAPDKLSSGTVAKSIKSSNFIKIEESTA</sequence>
<evidence type="ECO:0000313" key="1">
    <source>
        <dbReference type="EMBL" id="EBM7378582.1"/>
    </source>
</evidence>
<dbReference type="EMBL" id="AAGDOI010000002">
    <property type="protein sequence ID" value="EBM7378582.1"/>
    <property type="molecule type" value="Genomic_DNA"/>
</dbReference>
<reference evidence="1" key="1">
    <citation type="submission" date="2019-06" db="EMBL/GenBank/DDBJ databases">
        <authorList>
            <consortium name="GenomeTrakr network: Whole genome sequencing for foodborne pathogen traceback"/>
        </authorList>
    </citation>
    <scope>NUCLEOTIDE SEQUENCE</scope>
    <source>
        <strain evidence="1">FDA00000939</strain>
    </source>
</reference>
<accession>A0A5T6WW40</accession>